<sequence>MNIHVRALTTSGETLQLKVSFTWVLGWSIHISTFQNWDIHTKITTIEIDKCLQETSNSHATTRTAKNIFPHNYNGKQSR</sequence>
<name>A0A9I9EI75_CUCME</name>
<dbReference type="Gramene" id="MELO3C034192.2.1">
    <property type="protein sequence ID" value="MELO3C034192.2.1"/>
    <property type="gene ID" value="MELO3C034192.2"/>
</dbReference>
<organism evidence="1">
    <name type="scientific">Cucumis melo</name>
    <name type="common">Muskmelon</name>
    <dbReference type="NCBI Taxonomy" id="3656"/>
    <lineage>
        <taxon>Eukaryota</taxon>
        <taxon>Viridiplantae</taxon>
        <taxon>Streptophyta</taxon>
        <taxon>Embryophyta</taxon>
        <taxon>Tracheophyta</taxon>
        <taxon>Spermatophyta</taxon>
        <taxon>Magnoliopsida</taxon>
        <taxon>eudicotyledons</taxon>
        <taxon>Gunneridae</taxon>
        <taxon>Pentapetalae</taxon>
        <taxon>rosids</taxon>
        <taxon>fabids</taxon>
        <taxon>Cucurbitales</taxon>
        <taxon>Cucurbitaceae</taxon>
        <taxon>Benincaseae</taxon>
        <taxon>Cucumis</taxon>
    </lineage>
</organism>
<protein>
    <submittedName>
        <fullName evidence="1">Uncharacterized protein</fullName>
    </submittedName>
</protein>
<accession>A0A9I9EI75</accession>
<dbReference type="EnsemblPlants" id="MELO3C034192.2.1">
    <property type="protein sequence ID" value="MELO3C034192.2.1"/>
    <property type="gene ID" value="MELO3C034192.2"/>
</dbReference>
<dbReference type="AlphaFoldDB" id="A0A9I9EI75"/>
<evidence type="ECO:0000313" key="1">
    <source>
        <dbReference type="EnsemblPlants" id="MELO3C034192.2.1"/>
    </source>
</evidence>
<reference evidence="1" key="1">
    <citation type="submission" date="2023-03" db="UniProtKB">
        <authorList>
            <consortium name="EnsemblPlants"/>
        </authorList>
    </citation>
    <scope>IDENTIFICATION</scope>
</reference>
<proteinExistence type="predicted"/>